<dbReference type="InterPro" id="IPR023378">
    <property type="entry name" value="YheA/YmcA-like_dom_sf"/>
</dbReference>
<proteinExistence type="predicted"/>
<dbReference type="InterPro" id="IPR010368">
    <property type="entry name" value="Com_YlbF"/>
</dbReference>
<accession>A0A366EHM4</accession>
<dbReference type="STRING" id="200904.GCA_900168775_01453"/>
<dbReference type="Gene3D" id="1.20.1500.10">
    <property type="entry name" value="YheA/YmcA-like"/>
    <property type="match status" value="1"/>
</dbReference>
<dbReference type="AlphaFoldDB" id="A0A366EHM4"/>
<comment type="caution">
    <text evidence="1">The sequence shown here is derived from an EMBL/GenBank/DDBJ whole genome shotgun (WGS) entry which is preliminary data.</text>
</comment>
<dbReference type="PANTHER" id="PTHR38448:SF2">
    <property type="entry name" value="REGULATORY PROTEIN YLBF"/>
    <property type="match status" value="1"/>
</dbReference>
<sequence>MLATQEIVDIIDDSERIGQMIIHSDVMQAYLVAKSELANDQEAQRLIKQFNHTKEQYEEVQRFGRYHPDYSKIMKEIRQTKREMDMNEKVATFKVAERNIQTLLDEISTSIAHSVSEQVKVPKEGALFTDSGCGCGSGGSCGCQAS</sequence>
<name>A0A366EHM4_9BACI</name>
<dbReference type="RefSeq" id="WP_113866773.1">
    <property type="nucleotide sequence ID" value="NZ_BAABQN010000001.1"/>
</dbReference>
<dbReference type="Proteomes" id="UP000252254">
    <property type="component" value="Unassembled WGS sequence"/>
</dbReference>
<dbReference type="OrthoDB" id="2157513at2"/>
<protein>
    <submittedName>
        <fullName evidence="1">Cell fate (Sporulation/competence/biofilm development) regulator YlbF (YheA/YmcA/DUF963 family)</fullName>
    </submittedName>
</protein>
<keyword evidence="2" id="KW-1185">Reference proteome</keyword>
<dbReference type="EMBL" id="QNRI01000001">
    <property type="protein sequence ID" value="RBP01912.1"/>
    <property type="molecule type" value="Genomic_DNA"/>
</dbReference>
<dbReference type="Pfam" id="PF06133">
    <property type="entry name" value="Com_YlbF"/>
    <property type="match status" value="1"/>
</dbReference>
<dbReference type="InterPro" id="IPR052767">
    <property type="entry name" value="Bact_com_dev_regulator"/>
</dbReference>
<dbReference type="SUPFAM" id="SSF158622">
    <property type="entry name" value="YheA/YmcA-like"/>
    <property type="match status" value="1"/>
</dbReference>
<evidence type="ECO:0000313" key="2">
    <source>
        <dbReference type="Proteomes" id="UP000252254"/>
    </source>
</evidence>
<organism evidence="1 2">
    <name type="scientific">Paraliobacillus ryukyuensis</name>
    <dbReference type="NCBI Taxonomy" id="200904"/>
    <lineage>
        <taxon>Bacteria</taxon>
        <taxon>Bacillati</taxon>
        <taxon>Bacillota</taxon>
        <taxon>Bacilli</taxon>
        <taxon>Bacillales</taxon>
        <taxon>Bacillaceae</taxon>
        <taxon>Paraliobacillus</taxon>
    </lineage>
</organism>
<reference evidence="1 2" key="1">
    <citation type="submission" date="2018-06" db="EMBL/GenBank/DDBJ databases">
        <title>Genomic Encyclopedia of Type Strains, Phase IV (KMG-IV): sequencing the most valuable type-strain genomes for metagenomic binning, comparative biology and taxonomic classification.</title>
        <authorList>
            <person name="Goeker M."/>
        </authorList>
    </citation>
    <scope>NUCLEOTIDE SEQUENCE [LARGE SCALE GENOMIC DNA]</scope>
    <source>
        <strain evidence="1 2">DSM 15140</strain>
    </source>
</reference>
<evidence type="ECO:0000313" key="1">
    <source>
        <dbReference type="EMBL" id="RBP01912.1"/>
    </source>
</evidence>
<gene>
    <name evidence="1" type="ORF">DES48_101660</name>
</gene>
<dbReference type="PANTHER" id="PTHR38448">
    <property type="entry name" value="REGULATORY PROTEIN YLBF-RELATED"/>
    <property type="match status" value="1"/>
</dbReference>